<keyword evidence="1" id="KW-0812">Transmembrane</keyword>
<dbReference type="InterPro" id="IPR009325">
    <property type="entry name" value="DUF983"/>
</dbReference>
<accession>A0A840AEN3</accession>
<dbReference type="RefSeq" id="WP_184384212.1">
    <property type="nucleotide sequence ID" value="NZ_JACIDJ010000003.1"/>
</dbReference>
<dbReference type="EMBL" id="JACIDJ010000003">
    <property type="protein sequence ID" value="MBB3898943.1"/>
    <property type="molecule type" value="Genomic_DNA"/>
</dbReference>
<proteinExistence type="predicted"/>
<name>A0A840AEN3_9PROT</name>
<keyword evidence="3" id="KW-1185">Reference proteome</keyword>
<feature type="transmembrane region" description="Helical" evidence="1">
    <location>
        <begin position="106"/>
        <end position="127"/>
    </location>
</feature>
<reference evidence="2 3" key="1">
    <citation type="submission" date="2020-08" db="EMBL/GenBank/DDBJ databases">
        <title>Genomic Encyclopedia of Type Strains, Phase IV (KMG-IV): sequencing the most valuable type-strain genomes for metagenomic binning, comparative biology and taxonomic classification.</title>
        <authorList>
            <person name="Goeker M."/>
        </authorList>
    </citation>
    <scope>NUCLEOTIDE SEQUENCE [LARGE SCALE GENOMIC DNA]</scope>
    <source>
        <strain evidence="2 3">DSM 19979</strain>
    </source>
</reference>
<keyword evidence="1" id="KW-0472">Membrane</keyword>
<organism evidence="2 3">
    <name type="scientific">Roseococcus suduntuyensis</name>
    <dbReference type="NCBI Taxonomy" id="455361"/>
    <lineage>
        <taxon>Bacteria</taxon>
        <taxon>Pseudomonadati</taxon>
        <taxon>Pseudomonadota</taxon>
        <taxon>Alphaproteobacteria</taxon>
        <taxon>Acetobacterales</taxon>
        <taxon>Roseomonadaceae</taxon>
        <taxon>Roseococcus</taxon>
    </lineage>
</organism>
<keyword evidence="1" id="KW-1133">Transmembrane helix</keyword>
<dbReference type="Pfam" id="PF06170">
    <property type="entry name" value="DUF983"/>
    <property type="match status" value="1"/>
</dbReference>
<comment type="caution">
    <text evidence="2">The sequence shown here is derived from an EMBL/GenBank/DDBJ whole genome shotgun (WGS) entry which is preliminary data.</text>
</comment>
<protein>
    <submittedName>
        <fullName evidence="2">Uncharacterized protein (DUF983 family)</fullName>
    </submittedName>
</protein>
<evidence type="ECO:0000313" key="3">
    <source>
        <dbReference type="Proteomes" id="UP000553193"/>
    </source>
</evidence>
<evidence type="ECO:0000256" key="1">
    <source>
        <dbReference type="SAM" id="Phobius"/>
    </source>
</evidence>
<dbReference type="AlphaFoldDB" id="A0A840AEN3"/>
<dbReference type="Proteomes" id="UP000553193">
    <property type="component" value="Unassembled WGS sequence"/>
</dbReference>
<sequence>MTPTPPTPAETIHETIHWSPPRAAVPPGYPRPPFATALWRGANNRCPVCGEGKVFAGFLRVAEECGHCHAPLGQLRADDAPPYFTIFIVGHLLLPPILFVERHWGWPIWLHMVVWLPLITIATTLMLRPVKGATVGLMLRLGITGNDQRPPPEANPRLAEDPRT</sequence>
<feature type="transmembrane region" description="Helical" evidence="1">
    <location>
        <begin position="83"/>
        <end position="100"/>
    </location>
</feature>
<evidence type="ECO:0000313" key="2">
    <source>
        <dbReference type="EMBL" id="MBB3898943.1"/>
    </source>
</evidence>
<gene>
    <name evidence="2" type="ORF">GGQ83_002386</name>
</gene>